<keyword evidence="1" id="KW-0472">Membrane</keyword>
<organism evidence="2 3">
    <name type="scientific">Streptococcus ruminantium</name>
    <dbReference type="NCBI Taxonomy" id="1917441"/>
    <lineage>
        <taxon>Bacteria</taxon>
        <taxon>Bacillati</taxon>
        <taxon>Bacillota</taxon>
        <taxon>Bacilli</taxon>
        <taxon>Lactobacillales</taxon>
        <taxon>Streptococcaceae</taxon>
        <taxon>Streptococcus</taxon>
    </lineage>
</organism>
<keyword evidence="1" id="KW-0812">Transmembrane</keyword>
<dbReference type="AlphaFoldDB" id="A0A2Z5TNE2"/>
<keyword evidence="1" id="KW-1133">Transmembrane helix</keyword>
<proteinExistence type="predicted"/>
<protein>
    <submittedName>
        <fullName evidence="2">DUF2304 domain-containing protein</fullName>
    </submittedName>
</protein>
<dbReference type="Proteomes" id="UP000269331">
    <property type="component" value="Chromosome"/>
</dbReference>
<dbReference type="KEGG" id="srq:SR187_6225"/>
<feature type="transmembrane region" description="Helical" evidence="1">
    <location>
        <begin position="36"/>
        <end position="54"/>
    </location>
</feature>
<reference evidence="2 3" key="1">
    <citation type="journal article" date="2018" name="Genome Biol. Evol.">
        <title>Complete Genome Sequence of Streptococcus ruminantium sp. nov. GUT-187T (=DSM 104980T =JCM 31869T), the Type Strain of S. ruminantium, and Comparison with Genome Sequences of Streptococcus suis Strains.</title>
        <authorList>
            <person name="Tohya M."/>
            <person name="Sekizaki T."/>
            <person name="Miyoshi-Akiyama T."/>
        </authorList>
    </citation>
    <scope>NUCLEOTIDE SEQUENCE [LARGE SCALE GENOMIC DNA]</scope>
    <source>
        <strain evidence="2 3">GUT187T</strain>
    </source>
</reference>
<evidence type="ECO:0000313" key="2">
    <source>
        <dbReference type="EMBL" id="BBA92850.1"/>
    </source>
</evidence>
<accession>A0A2Z5TNE2</accession>
<evidence type="ECO:0000256" key="1">
    <source>
        <dbReference type="SAM" id="Phobius"/>
    </source>
</evidence>
<dbReference type="EMBL" id="AP018400">
    <property type="protein sequence ID" value="BBA92850.1"/>
    <property type="molecule type" value="Genomic_DNA"/>
</dbReference>
<evidence type="ECO:0000313" key="3">
    <source>
        <dbReference type="Proteomes" id="UP000269331"/>
    </source>
</evidence>
<gene>
    <name evidence="2" type="ORF">SR187_6225</name>
</gene>
<sequence>MAIQFQFLLIVTAMSTSAFILMNIRKSRIQIEDSIFWFFFSGVLLVFAFLPNAISQLSDWIGIESPANFVFLAIIFLLIVNRICTLNRLNLKLN</sequence>
<dbReference type="InterPro" id="IPR019277">
    <property type="entry name" value="DUF2304"/>
</dbReference>
<dbReference type="Pfam" id="PF10066">
    <property type="entry name" value="DUF2304"/>
    <property type="match status" value="1"/>
</dbReference>
<feature type="transmembrane region" description="Helical" evidence="1">
    <location>
        <begin position="66"/>
        <end position="84"/>
    </location>
</feature>
<dbReference type="GeneID" id="52229783"/>
<name>A0A2Z5TNE2_9STRE</name>
<dbReference type="RefSeq" id="WP_231996429.1">
    <property type="nucleotide sequence ID" value="NZ_AP018400.1"/>
</dbReference>
<feature type="transmembrane region" description="Helical" evidence="1">
    <location>
        <begin position="6"/>
        <end position="24"/>
    </location>
</feature>